<dbReference type="Proteomes" id="UP000094893">
    <property type="component" value="Unassembled WGS sequence"/>
</dbReference>
<gene>
    <name evidence="2" type="ORF">A6P07_15765</name>
</gene>
<sequence>MLNLSLTAFLTAVYGVLPFWTTWPILNRLFIAAHAQSALLTEAGATPLVLTWVLAFALASLTVGLWATAVDLAAALLRSARER</sequence>
<dbReference type="EMBL" id="LWSA01000226">
    <property type="protein sequence ID" value="OCX69722.1"/>
    <property type="molecule type" value="Genomic_DNA"/>
</dbReference>
<name>A0A1C2IE79_ACITH</name>
<reference evidence="2 3" key="1">
    <citation type="journal article" date="2016" name="Int. J. Mol. Sci.">
        <title>Comparative genomics of the extreme acidophile Acidithiobacillus thiooxidans reveals intraspecific divergence and niche adaptation.</title>
        <authorList>
            <person name="Zhang X."/>
            <person name="Feng X."/>
            <person name="Tao J."/>
            <person name="Ma L."/>
            <person name="Xiao Y."/>
            <person name="Liang Y."/>
            <person name="Liu X."/>
            <person name="Yin H."/>
        </authorList>
    </citation>
    <scope>NUCLEOTIDE SEQUENCE [LARGE SCALE GENOMIC DNA]</scope>
    <source>
        <strain evidence="2 3">A02</strain>
    </source>
</reference>
<keyword evidence="1" id="KW-0812">Transmembrane</keyword>
<protein>
    <submittedName>
        <fullName evidence="2">Uncharacterized protein</fullName>
    </submittedName>
</protein>
<evidence type="ECO:0000256" key="1">
    <source>
        <dbReference type="SAM" id="Phobius"/>
    </source>
</evidence>
<dbReference type="AlphaFoldDB" id="A0A1C2IE79"/>
<keyword evidence="1" id="KW-0472">Membrane</keyword>
<organism evidence="2 3">
    <name type="scientific">Acidithiobacillus thiooxidans</name>
    <name type="common">Thiobacillus thiooxidans</name>
    <dbReference type="NCBI Taxonomy" id="930"/>
    <lineage>
        <taxon>Bacteria</taxon>
        <taxon>Pseudomonadati</taxon>
        <taxon>Pseudomonadota</taxon>
        <taxon>Acidithiobacillia</taxon>
        <taxon>Acidithiobacillales</taxon>
        <taxon>Acidithiobacillaceae</taxon>
        <taxon>Acidithiobacillus</taxon>
    </lineage>
</organism>
<comment type="caution">
    <text evidence="2">The sequence shown here is derived from an EMBL/GenBank/DDBJ whole genome shotgun (WGS) entry which is preliminary data.</text>
</comment>
<dbReference type="RefSeq" id="WP_024892328.1">
    <property type="nucleotide sequence ID" value="NZ_LWRZ01000163.1"/>
</dbReference>
<accession>A0A1C2IE79</accession>
<evidence type="ECO:0000313" key="2">
    <source>
        <dbReference type="EMBL" id="OCX69722.1"/>
    </source>
</evidence>
<proteinExistence type="predicted"/>
<keyword evidence="1" id="KW-1133">Transmembrane helix</keyword>
<evidence type="ECO:0000313" key="3">
    <source>
        <dbReference type="Proteomes" id="UP000094893"/>
    </source>
</evidence>
<feature type="transmembrane region" description="Helical" evidence="1">
    <location>
        <begin position="49"/>
        <end position="77"/>
    </location>
</feature>